<feature type="transmembrane region" description="Helical" evidence="5">
    <location>
        <begin position="126"/>
        <end position="157"/>
    </location>
</feature>
<dbReference type="Proteomes" id="UP000027725">
    <property type="component" value="Unassembled WGS sequence"/>
</dbReference>
<gene>
    <name evidence="6" type="ORF">DL1_14870</name>
</gene>
<dbReference type="GO" id="GO:0012505">
    <property type="term" value="C:endomembrane system"/>
    <property type="evidence" value="ECO:0007669"/>
    <property type="project" value="UniProtKB-SubCell"/>
</dbReference>
<protein>
    <submittedName>
        <fullName evidence="6">Heavy metal resistance protein CzcN</fullName>
    </submittedName>
</protein>
<sequence>MSLILTAVALTIAGLTLAATLWSVAKPDRRIWPPQTFGPAALFIGWGGTFTFSAAVVALGILGWGEAQVPVWLRYFIGPILILVGNAGAWFEVIGFGANQTMGAEGQLKINGLYRYSRNPQYFSDIAILIGWALLSASIVALPAIIAGIAVFIAFPFAEEGWLKERYGAAYLKYKAKVRRFL</sequence>
<keyword evidence="2 5" id="KW-0812">Transmembrane</keyword>
<evidence type="ECO:0000256" key="2">
    <source>
        <dbReference type="ARBA" id="ARBA00022692"/>
    </source>
</evidence>
<dbReference type="InterPro" id="IPR007318">
    <property type="entry name" value="Phopholipid_MeTrfase"/>
</dbReference>
<keyword evidence="4 5" id="KW-0472">Membrane</keyword>
<keyword evidence="7" id="KW-1185">Reference proteome</keyword>
<dbReference type="STRING" id="1185766.SAMN05216224_12029"/>
<dbReference type="Pfam" id="PF04191">
    <property type="entry name" value="PEMT"/>
    <property type="match status" value="1"/>
</dbReference>
<feature type="transmembrane region" description="Helical" evidence="5">
    <location>
        <begin position="71"/>
        <end position="91"/>
    </location>
</feature>
<evidence type="ECO:0000313" key="6">
    <source>
        <dbReference type="EMBL" id="KEP68134.1"/>
    </source>
</evidence>
<feature type="transmembrane region" description="Helical" evidence="5">
    <location>
        <begin position="42"/>
        <end position="64"/>
    </location>
</feature>
<dbReference type="AlphaFoldDB" id="A0A074T8T5"/>
<evidence type="ECO:0000256" key="3">
    <source>
        <dbReference type="ARBA" id="ARBA00022989"/>
    </source>
</evidence>
<keyword evidence="3 5" id="KW-1133">Transmembrane helix</keyword>
<evidence type="ECO:0000313" key="7">
    <source>
        <dbReference type="Proteomes" id="UP000027725"/>
    </source>
</evidence>
<accession>A0A074T8T5</accession>
<proteinExistence type="predicted"/>
<evidence type="ECO:0000256" key="5">
    <source>
        <dbReference type="SAM" id="Phobius"/>
    </source>
</evidence>
<dbReference type="EMBL" id="JHEH01000045">
    <property type="protein sequence ID" value="KEP68134.1"/>
    <property type="molecule type" value="Genomic_DNA"/>
</dbReference>
<dbReference type="Gene3D" id="1.20.120.1630">
    <property type="match status" value="1"/>
</dbReference>
<organism evidence="6 7">
    <name type="scientific">Thioclava dalianensis</name>
    <dbReference type="NCBI Taxonomy" id="1185766"/>
    <lineage>
        <taxon>Bacteria</taxon>
        <taxon>Pseudomonadati</taxon>
        <taxon>Pseudomonadota</taxon>
        <taxon>Alphaproteobacteria</taxon>
        <taxon>Rhodobacterales</taxon>
        <taxon>Paracoccaceae</taxon>
        <taxon>Thioclava</taxon>
    </lineage>
</organism>
<name>A0A074T8T5_9RHOB</name>
<dbReference type="eggNOG" id="COG2020">
    <property type="taxonomic scope" value="Bacteria"/>
</dbReference>
<comment type="caution">
    <text evidence="6">The sequence shown here is derived from an EMBL/GenBank/DDBJ whole genome shotgun (WGS) entry which is preliminary data.</text>
</comment>
<dbReference type="RefSeq" id="WP_074855036.1">
    <property type="nucleotide sequence ID" value="NZ_FOVB01000020.1"/>
</dbReference>
<evidence type="ECO:0000256" key="4">
    <source>
        <dbReference type="ARBA" id="ARBA00023136"/>
    </source>
</evidence>
<dbReference type="OrthoDB" id="9811969at2"/>
<reference evidence="6 7" key="1">
    <citation type="submission" date="2014-03" db="EMBL/GenBank/DDBJ databases">
        <title>The draft genome sequence of Thioclava dalianensis DLFJ1-1.</title>
        <authorList>
            <person name="Lai Q."/>
            <person name="Shao Z."/>
        </authorList>
    </citation>
    <scope>NUCLEOTIDE SEQUENCE [LARGE SCALE GENOMIC DNA]</scope>
    <source>
        <strain evidence="6 7">DLFJ1-1</strain>
    </source>
</reference>
<comment type="subcellular location">
    <subcellularLocation>
        <location evidence="1">Endomembrane system</location>
        <topology evidence="1">Multi-pass membrane protein</topology>
    </subcellularLocation>
</comment>
<evidence type="ECO:0000256" key="1">
    <source>
        <dbReference type="ARBA" id="ARBA00004127"/>
    </source>
</evidence>